<dbReference type="SUPFAM" id="SSF53807">
    <property type="entry name" value="Helical backbone' metal receptor"/>
    <property type="match status" value="1"/>
</dbReference>
<dbReference type="PRINTS" id="PR00691">
    <property type="entry name" value="ADHESINB"/>
</dbReference>
<evidence type="ECO:0000256" key="5">
    <source>
        <dbReference type="RuleBase" id="RU003512"/>
    </source>
</evidence>
<gene>
    <name evidence="7" type="ORF">JTE88_00665</name>
</gene>
<comment type="subcellular location">
    <subcellularLocation>
        <location evidence="1">Cell envelope</location>
    </subcellularLocation>
</comment>
<keyword evidence="8" id="KW-1185">Reference proteome</keyword>
<dbReference type="Pfam" id="PF01297">
    <property type="entry name" value="ZnuA"/>
    <property type="match status" value="1"/>
</dbReference>
<evidence type="ECO:0000256" key="1">
    <source>
        <dbReference type="ARBA" id="ARBA00004196"/>
    </source>
</evidence>
<keyword evidence="2 5" id="KW-0813">Transport</keyword>
<dbReference type="InterPro" id="IPR050492">
    <property type="entry name" value="Bact_metal-bind_prot9"/>
</dbReference>
<feature type="signal peptide" evidence="6">
    <location>
        <begin position="1"/>
        <end position="27"/>
    </location>
</feature>
<dbReference type="EMBL" id="CP070228">
    <property type="protein sequence ID" value="QRV02310.1"/>
    <property type="molecule type" value="Genomic_DNA"/>
</dbReference>
<dbReference type="Proteomes" id="UP000602653">
    <property type="component" value="Chromosome"/>
</dbReference>
<accession>A0ABX7IHU4</accession>
<dbReference type="InterPro" id="IPR006127">
    <property type="entry name" value="ZnuA-like"/>
</dbReference>
<organism evidence="7 8">
    <name type="scientific">Arcanobacterium phocisimile</name>
    <dbReference type="NCBI Taxonomy" id="1302235"/>
    <lineage>
        <taxon>Bacteria</taxon>
        <taxon>Bacillati</taxon>
        <taxon>Actinomycetota</taxon>
        <taxon>Actinomycetes</taxon>
        <taxon>Actinomycetales</taxon>
        <taxon>Actinomycetaceae</taxon>
        <taxon>Arcanobacterium</taxon>
    </lineage>
</organism>
<reference evidence="7 8" key="1">
    <citation type="submission" date="2021-02" db="EMBL/GenBank/DDBJ databases">
        <title>Complete Genome Sequence of Arcanobacterium phocisimile strain DSM 26142T from a harbour seal.</title>
        <authorList>
            <person name="Borowiak M."/>
            <person name="Alssahen M."/>
            <person name="Malorny B."/>
            <person name="Laemmler C."/>
            <person name="Siebert U."/>
            <person name="Ploetz M."/>
            <person name="Abdulmawjood A."/>
        </authorList>
    </citation>
    <scope>NUCLEOTIDE SEQUENCE [LARGE SCALE GENOMIC DNA]</scope>
    <source>
        <strain evidence="7 8">DSM 26142</strain>
    </source>
</reference>
<evidence type="ECO:0000256" key="3">
    <source>
        <dbReference type="ARBA" id="ARBA00022723"/>
    </source>
</evidence>
<keyword evidence="3" id="KW-0479">Metal-binding</keyword>
<feature type="chain" id="PRO_5046091247" evidence="6">
    <location>
        <begin position="28"/>
        <end position="312"/>
    </location>
</feature>
<evidence type="ECO:0000313" key="8">
    <source>
        <dbReference type="Proteomes" id="UP000602653"/>
    </source>
</evidence>
<evidence type="ECO:0000256" key="4">
    <source>
        <dbReference type="ARBA" id="ARBA00022729"/>
    </source>
</evidence>
<dbReference type="PANTHER" id="PTHR42953:SF1">
    <property type="entry name" value="METAL-BINDING PROTEIN HI_0362-RELATED"/>
    <property type="match status" value="1"/>
</dbReference>
<name>A0ABX7IHU4_9ACTO</name>
<dbReference type="InterPro" id="IPR006129">
    <property type="entry name" value="AdhesinB"/>
</dbReference>
<evidence type="ECO:0000256" key="6">
    <source>
        <dbReference type="SAM" id="SignalP"/>
    </source>
</evidence>
<protein>
    <submittedName>
        <fullName evidence="7">Zinc ABC transporter substrate-binding protein</fullName>
    </submittedName>
</protein>
<dbReference type="PRINTS" id="PR00690">
    <property type="entry name" value="ADHESNFAMILY"/>
</dbReference>
<proteinExistence type="inferred from homology"/>
<dbReference type="PANTHER" id="PTHR42953">
    <property type="entry name" value="HIGH-AFFINITY ZINC UPTAKE SYSTEM PROTEIN ZNUA-RELATED"/>
    <property type="match status" value="1"/>
</dbReference>
<dbReference type="Gene3D" id="3.40.50.1980">
    <property type="entry name" value="Nitrogenase molybdenum iron protein domain"/>
    <property type="match status" value="2"/>
</dbReference>
<dbReference type="PROSITE" id="PS51257">
    <property type="entry name" value="PROKAR_LIPOPROTEIN"/>
    <property type="match status" value="1"/>
</dbReference>
<keyword evidence="4 6" id="KW-0732">Signal</keyword>
<dbReference type="RefSeq" id="WP_204424687.1">
    <property type="nucleotide sequence ID" value="NZ_CP070228.1"/>
</dbReference>
<sequence length="312" mass="33738">MKAFSTIKLGATALLASALLLAGCSSATEGAAEDHLKIFATTGYLADAVANIAPDAEVITMVGPGGDPHTYQPTTKDIEQLQDSDVVIWSGLHLEAQMLDKLESLGDKQVAVGDTLDEKYLLPWPETDEDGHALHDPHIWNSPEAWSQAVQVAADKIAEIDPDNAKTYQDNVKKYREEITTTVAQAKELLDKVAPPRILISGHDAFNYFGQTFDLEVHATDFVSSEAKLSTQEISDLAKLIAEKKVPVIFLDNLANPQAIKALQEAVRANGWDVKISDDELFADSLGAEKGVDTYLGSLMHNAEAISKALSK</sequence>
<comment type="similarity">
    <text evidence="5">Belongs to the bacterial solute-binding protein 9 family.</text>
</comment>
<evidence type="ECO:0000313" key="7">
    <source>
        <dbReference type="EMBL" id="QRV02310.1"/>
    </source>
</evidence>
<evidence type="ECO:0000256" key="2">
    <source>
        <dbReference type="ARBA" id="ARBA00022448"/>
    </source>
</evidence>
<dbReference type="InterPro" id="IPR006128">
    <property type="entry name" value="Lipoprotein_PsaA-like"/>
</dbReference>